<protein>
    <submittedName>
        <fullName evidence="1">Uncharacterized protein</fullName>
    </submittedName>
</protein>
<proteinExistence type="predicted"/>
<name>A0A1M5VTD6_9BRAD</name>
<dbReference type="AlphaFoldDB" id="A0A1M5VTD6"/>
<dbReference type="EMBL" id="LT670817">
    <property type="protein sequence ID" value="SHH78450.1"/>
    <property type="molecule type" value="Genomic_DNA"/>
</dbReference>
<evidence type="ECO:0000313" key="2">
    <source>
        <dbReference type="Proteomes" id="UP000189796"/>
    </source>
</evidence>
<gene>
    <name evidence="1" type="ORF">SAMN05443248_6162</name>
</gene>
<reference evidence="1 2" key="1">
    <citation type="submission" date="2016-11" db="EMBL/GenBank/DDBJ databases">
        <authorList>
            <person name="Jaros S."/>
            <person name="Januszkiewicz K."/>
            <person name="Wedrychowicz H."/>
        </authorList>
    </citation>
    <scope>NUCLEOTIDE SEQUENCE [LARGE SCALE GENOMIC DNA]</scope>
    <source>
        <strain evidence="1 2">GAS138</strain>
    </source>
</reference>
<accession>A0A1M5VTD6</accession>
<sequence>MYPESYWLPATGNIAKYFHFGVRNVQEQLFRAGNPKFVPRQNFIYHSTDMVGSRFHRSKVKIT</sequence>
<dbReference type="Proteomes" id="UP000189796">
    <property type="component" value="Chromosome I"/>
</dbReference>
<organism evidence="1 2">
    <name type="scientific">Bradyrhizobium erythrophlei</name>
    <dbReference type="NCBI Taxonomy" id="1437360"/>
    <lineage>
        <taxon>Bacteria</taxon>
        <taxon>Pseudomonadati</taxon>
        <taxon>Pseudomonadota</taxon>
        <taxon>Alphaproteobacteria</taxon>
        <taxon>Hyphomicrobiales</taxon>
        <taxon>Nitrobacteraceae</taxon>
        <taxon>Bradyrhizobium</taxon>
    </lineage>
</organism>
<evidence type="ECO:0000313" key="1">
    <source>
        <dbReference type="EMBL" id="SHH78450.1"/>
    </source>
</evidence>